<comment type="caution">
    <text evidence="1">The sequence shown here is derived from an EMBL/GenBank/DDBJ whole genome shotgun (WGS) entry which is preliminary data.</text>
</comment>
<gene>
    <name evidence="1" type="ORF">CVO77_00325</name>
</gene>
<evidence type="ECO:0000313" key="1">
    <source>
        <dbReference type="EMBL" id="PQM29419.1"/>
    </source>
</evidence>
<name>A0A2S8BB12_9SPHN</name>
<protein>
    <submittedName>
        <fullName evidence="1">Uncharacterized protein</fullName>
    </submittedName>
</protein>
<dbReference type="Proteomes" id="UP000238954">
    <property type="component" value="Chromosome"/>
</dbReference>
<keyword evidence="2" id="KW-1185">Reference proteome</keyword>
<proteinExistence type="predicted"/>
<dbReference type="EMBL" id="PHFW01000001">
    <property type="protein sequence ID" value="PQM29419.1"/>
    <property type="molecule type" value="Genomic_DNA"/>
</dbReference>
<sequence>MKLMTLDLSKRSSGMGGWDGKSSHPVILTKQLGSQLTSVGMACGRLHGAMNDLNMVIGGVDAIYCEMPLQPQALAGHTTFDTILLAYGLYAHAESFAEAKGIRFHGVNHTVWVRYFLGRMKRGTKRATLKQLAIERSRQLGISVANDDEADTFGIMDYACEREGIVPPWRANEVLRPPLGAMA</sequence>
<dbReference type="AlphaFoldDB" id="A0A2S8BB12"/>
<accession>A0A2S8BB12</accession>
<reference evidence="2" key="1">
    <citation type="submission" date="2017-11" db="EMBL/GenBank/DDBJ databases">
        <title>The complete genome sequence of Sphingopyxis pomeranensis sp. nov. strain WS5A3p.</title>
        <authorList>
            <person name="Kaminski M.A."/>
        </authorList>
    </citation>
    <scope>NUCLEOTIDE SEQUENCE [LARGE SCALE GENOMIC DNA]</scope>
    <source>
        <strain evidence="2">WS5A3p</strain>
    </source>
</reference>
<organism evidence="1 2">
    <name type="scientific">Sphingopyxis lindanitolerans</name>
    <dbReference type="NCBI Taxonomy" id="2054227"/>
    <lineage>
        <taxon>Bacteria</taxon>
        <taxon>Pseudomonadati</taxon>
        <taxon>Pseudomonadota</taxon>
        <taxon>Alphaproteobacteria</taxon>
        <taxon>Sphingomonadales</taxon>
        <taxon>Sphingomonadaceae</taxon>
        <taxon>Sphingopyxis</taxon>
    </lineage>
</organism>
<evidence type="ECO:0000313" key="2">
    <source>
        <dbReference type="Proteomes" id="UP000238954"/>
    </source>
</evidence>